<accession>A0ABV0VHF8</accession>
<dbReference type="EMBL" id="JAHRIQ010107622">
    <property type="protein sequence ID" value="MEQ2256675.1"/>
    <property type="molecule type" value="Genomic_DNA"/>
</dbReference>
<protein>
    <submittedName>
        <fullName evidence="1">Uncharacterized protein</fullName>
    </submittedName>
</protein>
<keyword evidence="2" id="KW-1185">Reference proteome</keyword>
<proteinExistence type="predicted"/>
<organism evidence="1 2">
    <name type="scientific">Ilyodon furcidens</name>
    <name type="common">goldbreast splitfin</name>
    <dbReference type="NCBI Taxonomy" id="33524"/>
    <lineage>
        <taxon>Eukaryota</taxon>
        <taxon>Metazoa</taxon>
        <taxon>Chordata</taxon>
        <taxon>Craniata</taxon>
        <taxon>Vertebrata</taxon>
        <taxon>Euteleostomi</taxon>
        <taxon>Actinopterygii</taxon>
        <taxon>Neopterygii</taxon>
        <taxon>Teleostei</taxon>
        <taxon>Neoteleostei</taxon>
        <taxon>Acanthomorphata</taxon>
        <taxon>Ovalentaria</taxon>
        <taxon>Atherinomorphae</taxon>
        <taxon>Cyprinodontiformes</taxon>
        <taxon>Goodeidae</taxon>
        <taxon>Ilyodon</taxon>
    </lineage>
</organism>
<gene>
    <name evidence="1" type="ORF">ILYODFUR_026460</name>
</gene>
<name>A0ABV0VHF8_9TELE</name>
<evidence type="ECO:0000313" key="2">
    <source>
        <dbReference type="Proteomes" id="UP001482620"/>
    </source>
</evidence>
<dbReference type="Proteomes" id="UP001482620">
    <property type="component" value="Unassembled WGS sequence"/>
</dbReference>
<comment type="caution">
    <text evidence="1">The sequence shown here is derived from an EMBL/GenBank/DDBJ whole genome shotgun (WGS) entry which is preliminary data.</text>
</comment>
<reference evidence="1 2" key="1">
    <citation type="submission" date="2021-06" db="EMBL/GenBank/DDBJ databases">
        <authorList>
            <person name="Palmer J.M."/>
        </authorList>
    </citation>
    <scope>NUCLEOTIDE SEQUENCE [LARGE SCALE GENOMIC DNA]</scope>
    <source>
        <strain evidence="2">if_2019</strain>
        <tissue evidence="1">Muscle</tissue>
    </source>
</reference>
<sequence length="85" mass="9601">MNTVMTNSGINIKALPDLPAAFIEYEPQQTETFFTFPFFLGPPPPSKVKLMVGIQRMDEQLINVGSLLRTHKERVDVVMILLLLV</sequence>
<evidence type="ECO:0000313" key="1">
    <source>
        <dbReference type="EMBL" id="MEQ2256675.1"/>
    </source>
</evidence>